<dbReference type="EMBL" id="FNBT01000001">
    <property type="protein sequence ID" value="SDF01088.1"/>
    <property type="molecule type" value="Genomic_DNA"/>
</dbReference>
<sequence>MLVPVDALLQMSAPASLVAVALVLVLEAGLLIGIVLPAGSLVLGLGVLGGIGVVSLPLAALSAATGTVLGAALGHQVVRRRSGGTSPAGDAVRRRAPAQVIRLVDRLITPWRETIRRRPVRAAATAQFVVGARTLAPRLAASAGVPLAIMLRGTAPASLLWSSALVAAGAVAGAALPLIDDLLTVAGVVLTLVMAAWLLVRRQVRLRAVLLTGSSA</sequence>
<dbReference type="STRING" id="1550231.SAMN05660662_0684"/>
<dbReference type="Proteomes" id="UP000199406">
    <property type="component" value="Unassembled WGS sequence"/>
</dbReference>
<name>A0A1G7HL18_9ACTN</name>
<evidence type="ECO:0000313" key="2">
    <source>
        <dbReference type="EMBL" id="SDF01088.1"/>
    </source>
</evidence>
<feature type="transmembrane region" description="Helical" evidence="1">
    <location>
        <begin position="159"/>
        <end position="176"/>
    </location>
</feature>
<feature type="transmembrane region" description="Helical" evidence="1">
    <location>
        <begin position="12"/>
        <end position="36"/>
    </location>
</feature>
<protein>
    <submittedName>
        <fullName evidence="2">Membrane protein DedA, SNARE-associated domain</fullName>
    </submittedName>
</protein>
<dbReference type="AlphaFoldDB" id="A0A1G7HL18"/>
<gene>
    <name evidence="2" type="ORF">SAMN05660662_0684</name>
</gene>
<organism evidence="2 3">
    <name type="scientific">Blastococcus aurantiacus</name>
    <dbReference type="NCBI Taxonomy" id="1550231"/>
    <lineage>
        <taxon>Bacteria</taxon>
        <taxon>Bacillati</taxon>
        <taxon>Actinomycetota</taxon>
        <taxon>Actinomycetes</taxon>
        <taxon>Geodermatophilales</taxon>
        <taxon>Geodermatophilaceae</taxon>
        <taxon>Blastococcus</taxon>
    </lineage>
</organism>
<keyword evidence="1" id="KW-1133">Transmembrane helix</keyword>
<keyword evidence="1" id="KW-0812">Transmembrane</keyword>
<evidence type="ECO:0000313" key="3">
    <source>
        <dbReference type="Proteomes" id="UP000199406"/>
    </source>
</evidence>
<feature type="transmembrane region" description="Helical" evidence="1">
    <location>
        <begin position="182"/>
        <end position="200"/>
    </location>
</feature>
<keyword evidence="3" id="KW-1185">Reference proteome</keyword>
<evidence type="ECO:0000256" key="1">
    <source>
        <dbReference type="SAM" id="Phobius"/>
    </source>
</evidence>
<accession>A0A1G7HL18</accession>
<reference evidence="3" key="1">
    <citation type="submission" date="2016-10" db="EMBL/GenBank/DDBJ databases">
        <authorList>
            <person name="Varghese N."/>
            <person name="Submissions S."/>
        </authorList>
    </citation>
    <scope>NUCLEOTIDE SEQUENCE [LARGE SCALE GENOMIC DNA]</scope>
    <source>
        <strain evidence="3">DSM 44268</strain>
    </source>
</reference>
<feature type="transmembrane region" description="Helical" evidence="1">
    <location>
        <begin position="42"/>
        <end position="73"/>
    </location>
</feature>
<keyword evidence="1" id="KW-0472">Membrane</keyword>
<proteinExistence type="predicted"/>